<evidence type="ECO:0000256" key="1">
    <source>
        <dbReference type="SAM" id="MobiDB-lite"/>
    </source>
</evidence>
<proteinExistence type="predicted"/>
<feature type="region of interest" description="Disordered" evidence="1">
    <location>
        <begin position="1"/>
        <end position="25"/>
    </location>
</feature>
<feature type="compositionally biased region" description="Acidic residues" evidence="1">
    <location>
        <begin position="308"/>
        <end position="327"/>
    </location>
</feature>
<gene>
    <name evidence="2" type="ORF">ACFOKC_05585</name>
</gene>
<protein>
    <recommendedName>
        <fullName evidence="4">CopG family transcriptional regulator</fullName>
    </recommendedName>
</protein>
<reference evidence="2 3" key="1">
    <citation type="journal article" date="2019" name="Int. J. Syst. Evol. Microbiol.">
        <title>The Global Catalogue of Microorganisms (GCM) 10K type strain sequencing project: providing services to taxonomists for standard genome sequencing and annotation.</title>
        <authorList>
            <consortium name="The Broad Institute Genomics Platform"/>
            <consortium name="The Broad Institute Genome Sequencing Center for Infectious Disease"/>
            <person name="Wu L."/>
            <person name="Ma J."/>
        </authorList>
    </citation>
    <scope>NUCLEOTIDE SEQUENCE [LARGE SCALE GENOMIC DNA]</scope>
    <source>
        <strain evidence="2 3">CGMCC 1.12562</strain>
    </source>
</reference>
<dbReference type="EMBL" id="JBHRWN010000002">
    <property type="protein sequence ID" value="MFC3477191.1"/>
    <property type="molecule type" value="Genomic_DNA"/>
</dbReference>
<keyword evidence="3" id="KW-1185">Reference proteome</keyword>
<evidence type="ECO:0000313" key="3">
    <source>
        <dbReference type="Proteomes" id="UP001595660"/>
    </source>
</evidence>
<accession>A0ABD5NDB7</accession>
<organism evidence="2 3">
    <name type="scientific">Halobacterium litoreum</name>
    <dbReference type="NCBI Taxonomy" id="2039234"/>
    <lineage>
        <taxon>Archaea</taxon>
        <taxon>Methanobacteriati</taxon>
        <taxon>Methanobacteriota</taxon>
        <taxon>Stenosarchaea group</taxon>
        <taxon>Halobacteria</taxon>
        <taxon>Halobacteriales</taxon>
        <taxon>Halobacteriaceae</taxon>
        <taxon>Halobacterium</taxon>
    </lineage>
</organism>
<comment type="caution">
    <text evidence="2">The sequence shown here is derived from an EMBL/GenBank/DDBJ whole genome shotgun (WGS) entry which is preliminary data.</text>
</comment>
<name>A0ABD5NDB7_9EURY</name>
<dbReference type="GeneID" id="69116884"/>
<dbReference type="Proteomes" id="UP001595660">
    <property type="component" value="Unassembled WGS sequence"/>
</dbReference>
<dbReference type="RefSeq" id="WP_232571676.1">
    <property type="nucleotide sequence ID" value="NZ_CP089466.1"/>
</dbReference>
<feature type="compositionally biased region" description="Acidic residues" evidence="1">
    <location>
        <begin position="271"/>
        <end position="299"/>
    </location>
</feature>
<dbReference type="AlphaFoldDB" id="A0ABD5NDB7"/>
<sequence>MADGTSDGVESATLEGPAAAWLGERADDLGVSTEELLQRVVAAYRRVEDDELAAGLVTEDDLDSRLDEVEGEYDEKIQDVRERVIQVKREADGKAPADHGHADVEATAEDAAETAERVASEFEALSAEVEEMSGRLDAGFENFEEVLSYLRDETDELGDRTTTLATAVLSMRESVRALAAAEAQRGRAEQLQREANVEGVEVAACESCEQSVSVALLSAPECPFCGATFEGVEAKTGWFGAHTLETGTKPALPASREWLGDEASEGAWLGGDEESLEAMVEENAEGASDDSDVAPDPDPEPTARAEAEVVDVDEPLADATTEEARDE</sequence>
<evidence type="ECO:0008006" key="4">
    <source>
        <dbReference type="Google" id="ProtNLM"/>
    </source>
</evidence>
<feature type="region of interest" description="Disordered" evidence="1">
    <location>
        <begin position="270"/>
        <end position="327"/>
    </location>
</feature>
<evidence type="ECO:0000313" key="2">
    <source>
        <dbReference type="EMBL" id="MFC3477191.1"/>
    </source>
</evidence>